<dbReference type="OrthoDB" id="413520at2759"/>
<keyword evidence="6" id="KW-0489">Methyltransferase</keyword>
<protein>
    <recommendedName>
        <fullName evidence="4">Calmodulin-lysine N-methyltransferase</fullName>
        <ecNumber evidence="3">2.1.1.60</ecNumber>
    </recommendedName>
</protein>
<dbReference type="Proteomes" id="UP000694844">
    <property type="component" value="Chromosome 4"/>
</dbReference>
<organism evidence="9 12">
    <name type="scientific">Crassostrea virginica</name>
    <name type="common">Eastern oyster</name>
    <dbReference type="NCBI Taxonomy" id="6565"/>
    <lineage>
        <taxon>Eukaryota</taxon>
        <taxon>Metazoa</taxon>
        <taxon>Spiralia</taxon>
        <taxon>Lophotrochozoa</taxon>
        <taxon>Mollusca</taxon>
        <taxon>Bivalvia</taxon>
        <taxon>Autobranchia</taxon>
        <taxon>Pteriomorphia</taxon>
        <taxon>Ostreida</taxon>
        <taxon>Ostreoidea</taxon>
        <taxon>Ostreidae</taxon>
        <taxon>Crassostrea</taxon>
    </lineage>
</organism>
<reference evidence="10 11" key="1">
    <citation type="submission" date="2025-04" db="UniProtKB">
        <authorList>
            <consortium name="RefSeq"/>
        </authorList>
    </citation>
    <scope>IDENTIFICATION</scope>
    <source>
        <tissue evidence="10 11">Whole sample</tissue>
    </source>
</reference>
<comment type="subcellular location">
    <subcellularLocation>
        <location evidence="2">Cytoplasm</location>
    </subcellularLocation>
    <subcellularLocation>
        <location evidence="1">Nucleus</location>
    </subcellularLocation>
</comment>
<dbReference type="GO" id="GO:0005634">
    <property type="term" value="C:nucleus"/>
    <property type="evidence" value="ECO:0007669"/>
    <property type="project" value="UniProtKB-SubCell"/>
</dbReference>
<dbReference type="RefSeq" id="XP_022333807.1">
    <property type="nucleotide sequence ID" value="XM_022478099.1"/>
</dbReference>
<dbReference type="RefSeq" id="XP_022333808.1">
    <property type="nucleotide sequence ID" value="XM_022478100.1"/>
</dbReference>
<keyword evidence="5" id="KW-0963">Cytoplasm</keyword>
<dbReference type="Gene3D" id="3.40.50.150">
    <property type="entry name" value="Vaccinia Virus protein VP39"/>
    <property type="match status" value="1"/>
</dbReference>
<evidence type="ECO:0000256" key="1">
    <source>
        <dbReference type="ARBA" id="ARBA00004123"/>
    </source>
</evidence>
<dbReference type="GO" id="GO:0032259">
    <property type="term" value="P:methylation"/>
    <property type="evidence" value="ECO:0007669"/>
    <property type="project" value="UniProtKB-KW"/>
</dbReference>
<evidence type="ECO:0000313" key="12">
    <source>
        <dbReference type="RefSeq" id="XP_022333808.1"/>
    </source>
</evidence>
<evidence type="ECO:0000256" key="5">
    <source>
        <dbReference type="ARBA" id="ARBA00022490"/>
    </source>
</evidence>
<dbReference type="EC" id="2.1.1.60" evidence="3"/>
<dbReference type="InterPro" id="IPR019410">
    <property type="entry name" value="Methyltransf_16"/>
</dbReference>
<dbReference type="SUPFAM" id="SSF53335">
    <property type="entry name" value="S-adenosyl-L-methionine-dependent methyltransferases"/>
    <property type="match status" value="1"/>
</dbReference>
<dbReference type="PANTHER" id="PTHR13539:SF3">
    <property type="entry name" value="CALMODULIN-LYSINE N-METHYLTRANSFERASE"/>
    <property type="match status" value="1"/>
</dbReference>
<name>A0A8B8E1Y3_CRAVI</name>
<dbReference type="GeneID" id="111130847"/>
<gene>
    <name evidence="10 11 12" type="primary">LOC111130847</name>
</gene>
<dbReference type="CDD" id="cd02440">
    <property type="entry name" value="AdoMet_MTases"/>
    <property type="match status" value="1"/>
</dbReference>
<evidence type="ECO:0000256" key="7">
    <source>
        <dbReference type="ARBA" id="ARBA00022679"/>
    </source>
</evidence>
<keyword evidence="8" id="KW-0539">Nucleus</keyword>
<evidence type="ECO:0000313" key="9">
    <source>
        <dbReference type="Proteomes" id="UP000694844"/>
    </source>
</evidence>
<keyword evidence="9" id="KW-1185">Reference proteome</keyword>
<dbReference type="GO" id="GO:0005737">
    <property type="term" value="C:cytoplasm"/>
    <property type="evidence" value="ECO:0007669"/>
    <property type="project" value="UniProtKB-SubCell"/>
</dbReference>
<dbReference type="RefSeq" id="XP_022333806.1">
    <property type="nucleotide sequence ID" value="XM_022478098.1"/>
</dbReference>
<dbReference type="KEGG" id="cvn:111130847"/>
<evidence type="ECO:0000313" key="11">
    <source>
        <dbReference type="RefSeq" id="XP_022333807.1"/>
    </source>
</evidence>
<evidence type="ECO:0000256" key="6">
    <source>
        <dbReference type="ARBA" id="ARBA00022603"/>
    </source>
</evidence>
<evidence type="ECO:0000313" key="10">
    <source>
        <dbReference type="RefSeq" id="XP_022333806.1"/>
    </source>
</evidence>
<evidence type="ECO:0000256" key="2">
    <source>
        <dbReference type="ARBA" id="ARBA00004496"/>
    </source>
</evidence>
<keyword evidence="7" id="KW-0808">Transferase</keyword>
<dbReference type="PANTHER" id="PTHR13539">
    <property type="entry name" value="CALMODULIN-LYSINE N-METHYLTRANSFERASE"/>
    <property type="match status" value="1"/>
</dbReference>
<accession>A0A8B8E1Y3</accession>
<dbReference type="AlphaFoldDB" id="A0A8B8E1Y3"/>
<dbReference type="Pfam" id="PF10294">
    <property type="entry name" value="Methyltransf_16"/>
    <property type="match status" value="1"/>
</dbReference>
<dbReference type="InterPro" id="IPR029063">
    <property type="entry name" value="SAM-dependent_MTases_sf"/>
</dbReference>
<sequence>MNACSQSSLKNDRKAKALQRWKILKQVLTGSASSETCTSEVSVRRFSSYGSLKTQRLSTEPEGNVWYQYTAPGRPGFNMSVRHLPGKLDASTLLGFNNTGNVCVWPSEEVMTNYCLQHLEDFRDCRVCELGGGMTCLAGLALALESQAENVILSDGNQESVENLNVILKEKENCAKFGKTQVSSRLICWGSDSKHEDLVGSFDFVLCADCLFFDDGRADLADLIFDILKPKGRAILFAPHRGSTFQAFRELAQKIFQVEVEENYSQEVWDLHCKLKSTNSGLYDENIHFPLLMTLTKNS</sequence>
<evidence type="ECO:0000256" key="3">
    <source>
        <dbReference type="ARBA" id="ARBA00011914"/>
    </source>
</evidence>
<proteinExistence type="predicted"/>
<dbReference type="GO" id="GO:0018025">
    <property type="term" value="F:calmodulin-lysine N-methyltransferase activity"/>
    <property type="evidence" value="ECO:0007669"/>
    <property type="project" value="UniProtKB-EC"/>
</dbReference>
<evidence type="ECO:0000256" key="4">
    <source>
        <dbReference type="ARBA" id="ARBA00020594"/>
    </source>
</evidence>
<dbReference type="InterPro" id="IPR025800">
    <property type="entry name" value="CaM-Lys-N-MeTrfase"/>
</dbReference>
<evidence type="ECO:0000256" key="8">
    <source>
        <dbReference type="ARBA" id="ARBA00023242"/>
    </source>
</evidence>